<evidence type="ECO:0000313" key="3">
    <source>
        <dbReference type="Proteomes" id="UP000054538"/>
    </source>
</evidence>
<feature type="compositionally biased region" description="Basic and acidic residues" evidence="1">
    <location>
        <begin position="357"/>
        <end position="379"/>
    </location>
</feature>
<dbReference type="FunCoup" id="A0A0D0DD79">
    <property type="interactions" value="404"/>
</dbReference>
<dbReference type="EMBL" id="KN825653">
    <property type="protein sequence ID" value="KIK82251.1"/>
    <property type="molecule type" value="Genomic_DNA"/>
</dbReference>
<reference evidence="3" key="2">
    <citation type="submission" date="2015-01" db="EMBL/GenBank/DDBJ databases">
        <title>Evolutionary Origins and Diversification of the Mycorrhizal Mutualists.</title>
        <authorList>
            <consortium name="DOE Joint Genome Institute"/>
            <consortium name="Mycorrhizal Genomics Consortium"/>
            <person name="Kohler A."/>
            <person name="Kuo A."/>
            <person name="Nagy L.G."/>
            <person name="Floudas D."/>
            <person name="Copeland A."/>
            <person name="Barry K.W."/>
            <person name="Cichocki N."/>
            <person name="Veneault-Fourrey C."/>
            <person name="LaButti K."/>
            <person name="Lindquist E.A."/>
            <person name="Lipzen A."/>
            <person name="Lundell T."/>
            <person name="Morin E."/>
            <person name="Murat C."/>
            <person name="Riley R."/>
            <person name="Ohm R."/>
            <person name="Sun H."/>
            <person name="Tunlid A."/>
            <person name="Henrissat B."/>
            <person name="Grigoriev I.V."/>
            <person name="Hibbett D.S."/>
            <person name="Martin F."/>
        </authorList>
    </citation>
    <scope>NUCLEOTIDE SEQUENCE [LARGE SCALE GENOMIC DNA]</scope>
    <source>
        <strain evidence="3">Ve08.2h10</strain>
    </source>
</reference>
<dbReference type="GO" id="GO:0035303">
    <property type="term" value="P:regulation of dephosphorylation"/>
    <property type="evidence" value="ECO:0007669"/>
    <property type="project" value="TreeGrafter"/>
</dbReference>
<proteinExistence type="predicted"/>
<evidence type="ECO:0000313" key="2">
    <source>
        <dbReference type="EMBL" id="KIK82251.1"/>
    </source>
</evidence>
<dbReference type="Proteomes" id="UP000054538">
    <property type="component" value="Unassembled WGS sequence"/>
</dbReference>
<dbReference type="GO" id="GO:0005829">
    <property type="term" value="C:cytosol"/>
    <property type="evidence" value="ECO:0007669"/>
    <property type="project" value="TreeGrafter"/>
</dbReference>
<dbReference type="GO" id="GO:0009966">
    <property type="term" value="P:regulation of signal transduction"/>
    <property type="evidence" value="ECO:0007669"/>
    <property type="project" value="InterPro"/>
</dbReference>
<dbReference type="InParanoid" id="A0A0D0DD79"/>
<dbReference type="InterPro" id="IPR007304">
    <property type="entry name" value="TAP46-like"/>
</dbReference>
<keyword evidence="3" id="KW-1185">Reference proteome</keyword>
<dbReference type="InterPro" id="IPR038511">
    <property type="entry name" value="TAP42/TAP46-like_sf"/>
</dbReference>
<reference evidence="2 3" key="1">
    <citation type="submission" date="2014-04" db="EMBL/GenBank/DDBJ databases">
        <authorList>
            <consortium name="DOE Joint Genome Institute"/>
            <person name="Kuo A."/>
            <person name="Kohler A."/>
            <person name="Jargeat P."/>
            <person name="Nagy L.G."/>
            <person name="Floudas D."/>
            <person name="Copeland A."/>
            <person name="Barry K.W."/>
            <person name="Cichocki N."/>
            <person name="Veneault-Fourrey C."/>
            <person name="LaButti K."/>
            <person name="Lindquist E.A."/>
            <person name="Lipzen A."/>
            <person name="Lundell T."/>
            <person name="Morin E."/>
            <person name="Murat C."/>
            <person name="Sun H."/>
            <person name="Tunlid A."/>
            <person name="Henrissat B."/>
            <person name="Grigoriev I.V."/>
            <person name="Hibbett D.S."/>
            <person name="Martin F."/>
            <person name="Nordberg H.P."/>
            <person name="Cantor M.N."/>
            <person name="Hua S.X."/>
        </authorList>
    </citation>
    <scope>NUCLEOTIDE SEQUENCE [LARGE SCALE GENOMIC DNA]</scope>
    <source>
        <strain evidence="2 3">Ve08.2h10</strain>
    </source>
</reference>
<organism evidence="2 3">
    <name type="scientific">Paxillus rubicundulus Ve08.2h10</name>
    <dbReference type="NCBI Taxonomy" id="930991"/>
    <lineage>
        <taxon>Eukaryota</taxon>
        <taxon>Fungi</taxon>
        <taxon>Dikarya</taxon>
        <taxon>Basidiomycota</taxon>
        <taxon>Agaricomycotina</taxon>
        <taxon>Agaricomycetes</taxon>
        <taxon>Agaricomycetidae</taxon>
        <taxon>Boletales</taxon>
        <taxon>Paxilineae</taxon>
        <taxon>Paxillaceae</taxon>
        <taxon>Paxillus</taxon>
    </lineage>
</organism>
<name>A0A0D0DD79_9AGAM</name>
<accession>A0A0D0DD79</accession>
<feature type="region of interest" description="Disordered" evidence="1">
    <location>
        <begin position="328"/>
        <end position="389"/>
    </location>
</feature>
<protein>
    <recommendedName>
        <fullName evidence="4">TAP42-like protein</fullName>
    </recommendedName>
</protein>
<dbReference type="STRING" id="930991.A0A0D0DD79"/>
<sequence>MSIAPLPLPAQYTRALYKASKAVNLPTIDDETQELIRDSLSDLIQLNSRIADLSLFSPNETLEDISTRDLVYISIPYIRAEVQNRIRTTHRDQRMSNLTQIQGHLRTYLISLESFDIVSETEHALYAQQPSSIMDAAKRREVKIKQYKAEQDLRTRVQVVRKRRRQLAPEGHSFNEFDLVASLLPSPVSNDDYDSEDSETDDILREATLLLLRLCYAQAYPQLESTNQEMELLRNAPPPPPPELPADERQSMAKEQENMWKIDSAPRLPGKGPLLDSTGKPLRPFTILPSGASDRARLQAHVFGPGHRLPTMSIDEYLEIERQRGAIILGGGPQSETEPTSSEELTSNSEMDGTVFGERKAEEKRQKDEEWAQYKDAHARGAGNTMNRG</sequence>
<dbReference type="Pfam" id="PF04177">
    <property type="entry name" value="TAP42"/>
    <property type="match status" value="1"/>
</dbReference>
<evidence type="ECO:0008006" key="4">
    <source>
        <dbReference type="Google" id="ProtNLM"/>
    </source>
</evidence>
<dbReference type="AlphaFoldDB" id="A0A0D0DD79"/>
<evidence type="ECO:0000256" key="1">
    <source>
        <dbReference type="SAM" id="MobiDB-lite"/>
    </source>
</evidence>
<dbReference type="PANTHER" id="PTHR10933">
    <property type="entry name" value="IMMUNOGLOBULIN-BINDING PROTEIN 1"/>
    <property type="match status" value="1"/>
</dbReference>
<dbReference type="GO" id="GO:0051721">
    <property type="term" value="F:protein phosphatase 2A binding"/>
    <property type="evidence" value="ECO:0007669"/>
    <property type="project" value="TreeGrafter"/>
</dbReference>
<dbReference type="HOGENOM" id="CLU_041824_2_0_1"/>
<dbReference type="Gene3D" id="1.25.40.540">
    <property type="entry name" value="TAP42-like family"/>
    <property type="match status" value="1"/>
</dbReference>
<feature type="compositionally biased region" description="Low complexity" evidence="1">
    <location>
        <begin position="335"/>
        <end position="350"/>
    </location>
</feature>
<gene>
    <name evidence="2" type="ORF">PAXRUDRAFT_35623</name>
</gene>
<dbReference type="OrthoDB" id="10261753at2759"/>
<dbReference type="PANTHER" id="PTHR10933:SF9">
    <property type="entry name" value="IMMUNOGLOBULIN-BINDING PROTEIN 1"/>
    <property type="match status" value="1"/>
</dbReference>